<comment type="caution">
    <text evidence="1">The sequence shown here is derived from an EMBL/GenBank/DDBJ whole genome shotgun (WGS) entry which is preliminary data.</text>
</comment>
<accession>A0AAD2GCA5</accession>
<proteinExistence type="predicted"/>
<name>A0AAD2GCA5_9STRA</name>
<gene>
    <name evidence="1" type="ORF">CYCCA115_LOCUS23179</name>
</gene>
<reference evidence="1" key="1">
    <citation type="submission" date="2023-08" db="EMBL/GenBank/DDBJ databases">
        <authorList>
            <person name="Audoor S."/>
            <person name="Bilcke G."/>
        </authorList>
    </citation>
    <scope>NUCLEOTIDE SEQUENCE</scope>
</reference>
<dbReference type="CDD" id="cd09272">
    <property type="entry name" value="RNase_HI_RT_Ty1"/>
    <property type="match status" value="1"/>
</dbReference>
<sequence length="1073" mass="122660">MAMTDVAIDSLVYPRSQTPDDEGDFQDDQLALVPLSIRSLIKVIQGYVYYRKHVHNDPVNPDNCMDIDYGSVLDYRASGEFLTFGNRTIPQPIIQKPSRRTPADEFDRSIRRDPSSFPTFSNDKQWENYNRNLAAICRTYGLKNVLNHKYRPQTVDEKDLFDRQQAFMYQVFTTTLLTDKGKQFVREHQATFDAQTIYNQLAKAYTKSVKADATATGLLRWIMTARLDDSWRNTHESFIIHWQEQVRKYHTLADISQRMPKTQQHLLLEQALIAVPYLNEIQRLSRILEMQTGKAIILDDYVTLVESAAQSYDTRQVSKPMPKNNPSRDVYFTGVEDLDPKVDDIDKWTDCITGDGAKSRFDQVDILKRNKTKTTSKDSIFDEAIHFFETFQYASAFDEPYKDSECTDTGTDCPDTGPDYFDCNMVESSCPDPYYIDPPIFVMPEANKSCRHPSVILVPDASIKFDVEVGPLFTKGSSQELTHDLPTRPPKPKDTFTIDVPSRPRCNTSCKVCFGHGIWPGNGEQPDTGPPRRNKQEHKTLPLADTMVYKNPSSAVKSCERNWERLRQYFAWLPKHSFHCTTTDLARSPTNAHLEHKYNPLSPLPEPISCMVVLVGIAKHDCHNMTNIFLFLETNNVLLPSDIFSALPPTGLHKRLVLPDGEELVLPTITKSIDLSDGEELTPPTKIKSRDHKSLKTIVHSSDDESDIEDVLLEEKDLIGRTFLLSPDDEGYVQCAKIVELNYKHNRNTGIQPARIQLCLNIDKGKYEHVMAYHEIHKWSETDMDNPIDTKLKQGCKLLQNIMKIKRKFLCPTNQVKLRLLHTTTLKYMYNYEIQKNHNGVLRLDKLHGNTNWKHATKVEMDLLARYKVLVDMGRGTSMTKDHQKVRVQLVNALKHCDKHKPRLLSFGDLTHVLPNKTRPSCLLTDQSVVGILHHMLNGTPIDFFSREQSTVETATYGSEFVATQTCVKQIMDLQQTLRYLGVPIKGQSYIFGDNECVVNSSSRPEAKLHKGHVALSFHRVREAAACNMLSFIHIDGVLNPADILSKHRGHQQIWPLLRTLMFWSGDTADQEV</sequence>
<keyword evidence="2" id="KW-1185">Reference proteome</keyword>
<evidence type="ECO:0000313" key="1">
    <source>
        <dbReference type="EMBL" id="CAJ1968311.1"/>
    </source>
</evidence>
<organism evidence="1 2">
    <name type="scientific">Cylindrotheca closterium</name>
    <dbReference type="NCBI Taxonomy" id="2856"/>
    <lineage>
        <taxon>Eukaryota</taxon>
        <taxon>Sar</taxon>
        <taxon>Stramenopiles</taxon>
        <taxon>Ochrophyta</taxon>
        <taxon>Bacillariophyta</taxon>
        <taxon>Bacillariophyceae</taxon>
        <taxon>Bacillariophycidae</taxon>
        <taxon>Bacillariales</taxon>
        <taxon>Bacillariaceae</taxon>
        <taxon>Cylindrotheca</taxon>
    </lineage>
</organism>
<dbReference type="AlphaFoldDB" id="A0AAD2GCA5"/>
<evidence type="ECO:0000313" key="2">
    <source>
        <dbReference type="Proteomes" id="UP001295423"/>
    </source>
</evidence>
<dbReference type="Proteomes" id="UP001295423">
    <property type="component" value="Unassembled WGS sequence"/>
</dbReference>
<protein>
    <submittedName>
        <fullName evidence="1">Uncharacterized protein</fullName>
    </submittedName>
</protein>
<dbReference type="EMBL" id="CAKOGP040002379">
    <property type="protein sequence ID" value="CAJ1968311.1"/>
    <property type="molecule type" value="Genomic_DNA"/>
</dbReference>